<keyword evidence="10" id="KW-1133">Transmembrane helix</keyword>
<keyword evidence="5" id="KW-0808">Transferase</keyword>
<evidence type="ECO:0000259" key="12">
    <source>
        <dbReference type="Pfam" id="PF06722"/>
    </source>
</evidence>
<dbReference type="FunFam" id="3.40.50.2000:FF:000009">
    <property type="entry name" value="Sterol 3-beta-glucosyltransferase UGT80A2"/>
    <property type="match status" value="1"/>
</dbReference>
<feature type="transmembrane region" description="Helical" evidence="10">
    <location>
        <begin position="55"/>
        <end position="79"/>
    </location>
</feature>
<sequence>MSFLLHPSTINEDASELRCRPSSPSPIVVYEKENTEGTKEELSEPTPLPRLQVSILLLMLLSEPTSAAVLLPFINNLVYETGVTHGDKAKIGYYAGLVESLFFVTESVCILQYGRLSDRIGRRPVLFFGLSGLVLSTLCFGISKSFAGIIGNAGVIKSVLGEVTDDSNAAQAFAYIPLIWAIGSSFGPAVGGLLQHPTETMPQLFGWSTTLKEYPYLLPCIVIALVPASGLVLGWFFLRETHPVLGKQQGYRIIGTASASPAGPASPDQADFSDSETVYSPPLSSLLTHRVCITILNYALLSLLDISMVALAPIVFASPVAVGGLGMQPATIGLVLALQGFVTGAATALLVPRMQRWFGMRMTYRCGVWLYLGQIWLLPSMHYAVKMNLASGMGLWVLVTLYAIISFASPVSFCCLLLFISAAPPNPLCLGATNGLAQTSASVMRAIGPAITTSLFALSADSESSLVYIALSMLTALCIGASMLMRADWTTGTHPNNGATSAGQPSLFHILNAAAQYSQLVLHEDSSESESDSVETPASASAADAHPDLAGSDDPPRDAYPSPEIALANLAIRPHVRARAGSLDSMQRFVQYTTGMAPEITSKDTQGIRDGEKGPREPLRYDPSEIFNHSVALRILQHEFGELTLPGEVEEMVLETDAVLFRDVTIIGVIHLTTHRLTFHASLLPSTDTDTPAGSTLSHGSHHSADSKILKAGSGVVIEPRTGILHPEKRRRVWTELSQDMITTYPDASDEGRVRPIRSILLANVKGVEPYDPTQPERIRIHMAVLGLEITADVEYDTEESAHEWRREMLAALYMYRHHRQTLIGHGNEKTAPKPEDAQTESRGIRICIPLGLIKEYQHEWWTASSFILSVAVEHAPGTGARDTTLSGSLDSAVKSVLGAITPLGSELEQMAQSIAKSKKRESASCLFSNSSSQTSSLTPVTTNSTEGSSIREASAQGHVPPSPSPSGTDPEGLAQVLHLSVIPGGEEWSLFDDLVKARREKGAPANAQAMLDWGELVFDEHASSEAGSDTREMKVEAPALDQMSSAERKIRRLFAIDNQQTVWIARCRLCKTISSTTYFVISDRFVCYWAKSFGTQDTRYRFPITSIRGVATEYVYAPRVYGLRLQIRGQHDLTFEFSSRELRDEALTKLKVIADANLASDSGPTMTTGSQVSSPLVERVSPITIPEFSSTQECVSNAPALFSPLSRTMKRVDSVHIPPALVSRLPKPINVPPTTIVHIPPKHFVCLTIGSRGDVQPYIALARGLMAEGHRVTIVTHEEYKEWCEGWGVAHRTAGGDPGALMKLSVETRMFSPQFFKEGLTNFRDWLDDLLLESWKQCQDADVLIQSPSAMAGAHIAEALKIPFFHAFTMPWTRTNDYPHAFMTPPVEITGSFNYSTYVVFDNVFWQATSGQINRWRRKHLGLPNTDMAHLAQTKIPFIYNFSPAVVPKPLDWKDPITISGYWFLDDADLNWKPSQGLTDFMNKAREDKKPLVYIGFGSIVVPNPKAMTRSIVKAVLKSDVRAILSKGWSARMSKETGPEVELPPEVFSVDKIPHDWLFPKIDAALHHGGAGTTGASLRAGIPTLIKPWFGDQFFWATRVTKLGAGLRVSSLSSSDLADALKRAVSDRVMKEKAAAVGEKIRSENGVTNAIRAIYTYLPRAAQDRTTL</sequence>
<dbReference type="Proteomes" id="UP000663827">
    <property type="component" value="Unassembled WGS sequence"/>
</dbReference>
<dbReference type="Pfam" id="PF06722">
    <property type="entry name" value="EryCIII-like_C"/>
    <property type="match status" value="1"/>
</dbReference>
<feature type="transmembrane region" description="Helical" evidence="10">
    <location>
        <begin position="125"/>
        <end position="151"/>
    </location>
</feature>
<feature type="compositionally biased region" description="Low complexity" evidence="9">
    <location>
        <begin position="929"/>
        <end position="943"/>
    </location>
</feature>
<protein>
    <recommendedName>
        <fullName evidence="3">sterol 3beta-glucosyltransferase</fullName>
        <ecNumber evidence="3">2.4.1.173</ecNumber>
    </recommendedName>
    <alternativeName>
        <fullName evidence="6">Autophagy-related protein 26</fullName>
    </alternativeName>
</protein>
<evidence type="ECO:0000256" key="5">
    <source>
        <dbReference type="ARBA" id="ARBA00022679"/>
    </source>
</evidence>
<accession>A0A8H3EAH6</accession>
<feature type="region of interest" description="Disordered" evidence="9">
    <location>
        <begin position="602"/>
        <end position="622"/>
    </location>
</feature>
<dbReference type="Gene3D" id="1.20.1250.20">
    <property type="entry name" value="MFS general substrate transporter like domains"/>
    <property type="match status" value="1"/>
</dbReference>
<dbReference type="GO" id="GO:0016125">
    <property type="term" value="P:sterol metabolic process"/>
    <property type="evidence" value="ECO:0007669"/>
    <property type="project" value="TreeGrafter"/>
</dbReference>
<feature type="transmembrane region" description="Helical" evidence="10">
    <location>
        <begin position="214"/>
        <end position="238"/>
    </location>
</feature>
<dbReference type="PANTHER" id="PTHR48050:SF26">
    <property type="entry name" value="STEROL 3-BETA-GLUCOSYLTRANSFERASE"/>
    <property type="match status" value="1"/>
</dbReference>
<evidence type="ECO:0000256" key="4">
    <source>
        <dbReference type="ARBA" id="ARBA00022676"/>
    </source>
</evidence>
<gene>
    <name evidence="13" type="ORF">RDB_LOCUS172482</name>
</gene>
<dbReference type="InterPro" id="IPR010610">
    <property type="entry name" value="EryCIII-like_C"/>
</dbReference>
<feature type="domain" description="Erythromycin biosynthesis protein CIII-like C-terminal" evidence="12">
    <location>
        <begin position="1543"/>
        <end position="1645"/>
    </location>
</feature>
<dbReference type="GO" id="GO:0005975">
    <property type="term" value="P:carbohydrate metabolic process"/>
    <property type="evidence" value="ECO:0007669"/>
    <property type="project" value="InterPro"/>
</dbReference>
<evidence type="ECO:0000313" key="13">
    <source>
        <dbReference type="EMBL" id="CAE7224455.1"/>
    </source>
</evidence>
<evidence type="ECO:0000256" key="8">
    <source>
        <dbReference type="ARBA" id="ARBA00049453"/>
    </source>
</evidence>
<dbReference type="InterPro" id="IPR004276">
    <property type="entry name" value="GlycoTrans_28_N"/>
</dbReference>
<keyword evidence="4" id="KW-0328">Glycosyltransferase</keyword>
<comment type="caution">
    <text evidence="13">The sequence shown here is derived from an EMBL/GenBank/DDBJ whole genome shotgun (WGS) entry which is preliminary data.</text>
</comment>
<evidence type="ECO:0000256" key="10">
    <source>
        <dbReference type="SAM" id="Phobius"/>
    </source>
</evidence>
<dbReference type="GO" id="GO:0016020">
    <property type="term" value="C:membrane"/>
    <property type="evidence" value="ECO:0007669"/>
    <property type="project" value="UniProtKB-SubCell"/>
</dbReference>
<dbReference type="SUPFAM" id="SSF53756">
    <property type="entry name" value="UDP-Glycosyltransferase/glycogen phosphorylase"/>
    <property type="match status" value="1"/>
</dbReference>
<comment type="catalytic activity">
    <reaction evidence="7">
        <text>ergosterol + UDP-alpha-D-glucose = ergosteryl 3-beta-D-glucoside + UDP + H(+)</text>
        <dbReference type="Rhea" id="RHEA:61836"/>
        <dbReference type="ChEBI" id="CHEBI:15378"/>
        <dbReference type="ChEBI" id="CHEBI:16933"/>
        <dbReference type="ChEBI" id="CHEBI:52973"/>
        <dbReference type="ChEBI" id="CHEBI:58223"/>
        <dbReference type="ChEBI" id="CHEBI:58885"/>
    </reaction>
    <physiologicalReaction direction="left-to-right" evidence="7">
        <dbReference type="Rhea" id="RHEA:61837"/>
    </physiologicalReaction>
</comment>
<keyword evidence="10" id="KW-0472">Membrane</keyword>
<feature type="transmembrane region" description="Helical" evidence="10">
    <location>
        <begin position="466"/>
        <end position="485"/>
    </location>
</feature>
<feature type="transmembrane region" description="Helical" evidence="10">
    <location>
        <begin position="295"/>
        <end position="318"/>
    </location>
</feature>
<feature type="region of interest" description="Disordered" evidence="9">
    <location>
        <begin position="928"/>
        <end position="973"/>
    </location>
</feature>
<evidence type="ECO:0000313" key="14">
    <source>
        <dbReference type="Proteomes" id="UP000663827"/>
    </source>
</evidence>
<dbReference type="EMBL" id="CAJNJQ010006236">
    <property type="protein sequence ID" value="CAE7224455.1"/>
    <property type="molecule type" value="Genomic_DNA"/>
</dbReference>
<evidence type="ECO:0000256" key="1">
    <source>
        <dbReference type="ARBA" id="ARBA00004141"/>
    </source>
</evidence>
<feature type="transmembrane region" description="Helical" evidence="10">
    <location>
        <begin position="172"/>
        <end position="194"/>
    </location>
</feature>
<feature type="transmembrane region" description="Helical" evidence="10">
    <location>
        <begin position="363"/>
        <end position="383"/>
    </location>
</feature>
<dbReference type="InterPro" id="IPR050426">
    <property type="entry name" value="Glycosyltransferase_28"/>
</dbReference>
<feature type="region of interest" description="Disordered" evidence="9">
    <location>
        <begin position="521"/>
        <end position="562"/>
    </location>
</feature>
<evidence type="ECO:0000256" key="6">
    <source>
        <dbReference type="ARBA" id="ARBA00029843"/>
    </source>
</evidence>
<evidence type="ECO:0000256" key="2">
    <source>
        <dbReference type="ARBA" id="ARBA00006962"/>
    </source>
</evidence>
<dbReference type="Gene3D" id="3.40.50.2000">
    <property type="entry name" value="Glycogen Phosphorylase B"/>
    <property type="match status" value="2"/>
</dbReference>
<dbReference type="Pfam" id="PF03033">
    <property type="entry name" value="Glyco_transf_28"/>
    <property type="match status" value="1"/>
</dbReference>
<comment type="similarity">
    <text evidence="2">Belongs to the glycosyltransferase 28 family.</text>
</comment>
<dbReference type="InterPro" id="IPR036259">
    <property type="entry name" value="MFS_trans_sf"/>
</dbReference>
<name>A0A8H3EAH6_9AGAM</name>
<dbReference type="PANTHER" id="PTHR48050">
    <property type="entry name" value="STEROL 3-BETA-GLUCOSYLTRANSFERASE"/>
    <property type="match status" value="1"/>
</dbReference>
<dbReference type="CDD" id="cd03784">
    <property type="entry name" value="GT1_Gtf-like"/>
    <property type="match status" value="1"/>
</dbReference>
<evidence type="ECO:0000259" key="11">
    <source>
        <dbReference type="Pfam" id="PF03033"/>
    </source>
</evidence>
<dbReference type="InterPro" id="IPR011701">
    <property type="entry name" value="MFS"/>
</dbReference>
<evidence type="ECO:0000256" key="3">
    <source>
        <dbReference type="ARBA" id="ARBA00012650"/>
    </source>
</evidence>
<feature type="transmembrane region" description="Helical" evidence="10">
    <location>
        <begin position="91"/>
        <end position="113"/>
    </location>
</feature>
<proteinExistence type="inferred from homology"/>
<dbReference type="CDD" id="cd17330">
    <property type="entry name" value="MFS_SLC46_TetA_like"/>
    <property type="match status" value="1"/>
</dbReference>
<dbReference type="GO" id="GO:0022857">
    <property type="term" value="F:transmembrane transporter activity"/>
    <property type="evidence" value="ECO:0007669"/>
    <property type="project" value="InterPro"/>
</dbReference>
<feature type="transmembrane region" description="Helical" evidence="10">
    <location>
        <begin position="395"/>
        <end position="420"/>
    </location>
</feature>
<dbReference type="EC" id="2.4.1.173" evidence="3"/>
<dbReference type="OrthoDB" id="3262860at2759"/>
<dbReference type="GO" id="GO:0016906">
    <property type="term" value="F:sterol 3-beta-glucosyltransferase activity"/>
    <property type="evidence" value="ECO:0007669"/>
    <property type="project" value="UniProtKB-EC"/>
</dbReference>
<dbReference type="Pfam" id="PF07690">
    <property type="entry name" value="MFS_1"/>
    <property type="match status" value="1"/>
</dbReference>
<comment type="catalytic activity">
    <reaction evidence="8">
        <text>a sterol + UDP-alpha-D-glucose = a sterol 3-beta-D-glucoside + UDP + H(+)</text>
        <dbReference type="Rhea" id="RHEA:22724"/>
        <dbReference type="ChEBI" id="CHEBI:15378"/>
        <dbReference type="ChEBI" id="CHEBI:15889"/>
        <dbReference type="ChEBI" id="CHEBI:37424"/>
        <dbReference type="ChEBI" id="CHEBI:58223"/>
        <dbReference type="ChEBI" id="CHEBI:58885"/>
        <dbReference type="EC" id="2.4.1.173"/>
    </reaction>
    <physiologicalReaction direction="left-to-right" evidence="8">
        <dbReference type="Rhea" id="RHEA:22725"/>
    </physiologicalReaction>
</comment>
<organism evidence="13 14">
    <name type="scientific">Rhizoctonia solani</name>
    <dbReference type="NCBI Taxonomy" id="456999"/>
    <lineage>
        <taxon>Eukaryota</taxon>
        <taxon>Fungi</taxon>
        <taxon>Dikarya</taxon>
        <taxon>Basidiomycota</taxon>
        <taxon>Agaricomycotina</taxon>
        <taxon>Agaricomycetes</taxon>
        <taxon>Cantharellales</taxon>
        <taxon>Ceratobasidiaceae</taxon>
        <taxon>Rhizoctonia</taxon>
    </lineage>
</organism>
<reference evidence="13" key="1">
    <citation type="submission" date="2021-01" db="EMBL/GenBank/DDBJ databases">
        <authorList>
            <person name="Kaushik A."/>
        </authorList>
    </citation>
    <scope>NUCLEOTIDE SEQUENCE</scope>
    <source>
        <strain evidence="13">AG5</strain>
    </source>
</reference>
<evidence type="ECO:0000256" key="7">
    <source>
        <dbReference type="ARBA" id="ARBA00047886"/>
    </source>
</evidence>
<keyword evidence="10" id="KW-0812">Transmembrane</keyword>
<dbReference type="SUPFAM" id="SSF103473">
    <property type="entry name" value="MFS general substrate transporter"/>
    <property type="match status" value="1"/>
</dbReference>
<feature type="transmembrane region" description="Helical" evidence="10">
    <location>
        <begin position="330"/>
        <end position="351"/>
    </location>
</feature>
<dbReference type="InterPro" id="IPR002213">
    <property type="entry name" value="UDP_glucos_trans"/>
</dbReference>
<dbReference type="FunFam" id="3.40.50.2000:FF:000029">
    <property type="entry name" value="Sterol 3-beta-glucosyltransferase"/>
    <property type="match status" value="1"/>
</dbReference>
<comment type="subcellular location">
    <subcellularLocation>
        <location evidence="1">Membrane</location>
        <topology evidence="1">Multi-pass membrane protein</topology>
    </subcellularLocation>
</comment>
<feature type="domain" description="Glycosyltransferase family 28 N-terminal" evidence="11">
    <location>
        <begin position="1246"/>
        <end position="1378"/>
    </location>
</feature>
<evidence type="ECO:0000256" key="9">
    <source>
        <dbReference type="SAM" id="MobiDB-lite"/>
    </source>
</evidence>
<feature type="compositionally biased region" description="Low complexity" evidence="9">
    <location>
        <begin position="537"/>
        <end position="550"/>
    </location>
</feature>
<feature type="compositionally biased region" description="Basic and acidic residues" evidence="9">
    <location>
        <begin position="606"/>
        <end position="622"/>
    </location>
</feature>